<evidence type="ECO:0000313" key="1">
    <source>
        <dbReference type="EMBL" id="PNC55979.1"/>
    </source>
</evidence>
<proteinExistence type="predicted"/>
<reference evidence="1 2" key="1">
    <citation type="journal article" date="2017" name="BMC Genomics">
        <title>Genome sequencing of 39 Akkermansia muciniphila isolates reveals its population structure, genomic and functional diverisity, and global distribution in mammalian gut microbiotas.</title>
        <authorList>
            <person name="Guo X."/>
            <person name="Li S."/>
            <person name="Zhang J."/>
            <person name="Wu F."/>
            <person name="Li X."/>
            <person name="Wu D."/>
            <person name="Zhang M."/>
            <person name="Ou Z."/>
            <person name="Jie Z."/>
            <person name="Yan Q."/>
            <person name="Li P."/>
            <person name="Yi J."/>
            <person name="Peng Y."/>
        </authorList>
    </citation>
    <scope>NUCLEOTIDE SEQUENCE [LARGE SCALE GENOMIC DNA]</scope>
    <source>
        <strain evidence="1 2">GP43</strain>
    </source>
</reference>
<dbReference type="AlphaFoldDB" id="A0AAP8NKQ3"/>
<gene>
    <name evidence="1" type="ORF">CXU09_07815</name>
</gene>
<accession>A0AAP8NKQ3</accession>
<protein>
    <submittedName>
        <fullName evidence="1">Uncharacterized protein</fullName>
    </submittedName>
</protein>
<organism evidence="1 2">
    <name type="scientific">Akkermansia muciniphila</name>
    <dbReference type="NCBI Taxonomy" id="239935"/>
    <lineage>
        <taxon>Bacteria</taxon>
        <taxon>Pseudomonadati</taxon>
        <taxon>Verrucomicrobiota</taxon>
        <taxon>Verrucomicrobiia</taxon>
        <taxon>Verrucomicrobiales</taxon>
        <taxon>Akkermansiaceae</taxon>
        <taxon>Akkermansia</taxon>
    </lineage>
</organism>
<sequence length="68" mass="7999">MTGIQMIITGQTVSKPVLCEEGMNYPLLFYFHSTQFFRFDGQGRMKWSTALIIKVFFKRAAYLLMTFF</sequence>
<name>A0AAP8NKQ3_9BACT</name>
<evidence type="ECO:0000313" key="2">
    <source>
        <dbReference type="Proteomes" id="UP000235914"/>
    </source>
</evidence>
<dbReference type="Proteomes" id="UP000235914">
    <property type="component" value="Unassembled WGS sequence"/>
</dbReference>
<dbReference type="EMBL" id="PJKN01000004">
    <property type="protein sequence ID" value="PNC55979.1"/>
    <property type="molecule type" value="Genomic_DNA"/>
</dbReference>
<comment type="caution">
    <text evidence="1">The sequence shown here is derived from an EMBL/GenBank/DDBJ whole genome shotgun (WGS) entry which is preliminary data.</text>
</comment>